<evidence type="ECO:0000256" key="1">
    <source>
        <dbReference type="SAM" id="SignalP"/>
    </source>
</evidence>
<name>A0ABU9DMH2_9BACL</name>
<comment type="caution">
    <text evidence="2">The sequence shown here is derived from an EMBL/GenBank/DDBJ whole genome shotgun (WGS) entry which is preliminary data.</text>
</comment>
<gene>
    <name evidence="2" type="ORF">WMW72_19320</name>
</gene>
<dbReference type="Proteomes" id="UP001469365">
    <property type="component" value="Unassembled WGS sequence"/>
</dbReference>
<proteinExistence type="predicted"/>
<dbReference type="PROSITE" id="PS51257">
    <property type="entry name" value="PROKAR_LIPOPROTEIN"/>
    <property type="match status" value="1"/>
</dbReference>
<dbReference type="EMBL" id="JBBPCC010000013">
    <property type="protein sequence ID" value="MEK8130060.1"/>
    <property type="molecule type" value="Genomic_DNA"/>
</dbReference>
<protein>
    <recommendedName>
        <fullName evidence="4">Lipoprotein</fullName>
    </recommendedName>
</protein>
<dbReference type="RefSeq" id="WP_341417191.1">
    <property type="nucleotide sequence ID" value="NZ_JBBPCC010000013.1"/>
</dbReference>
<sequence length="180" mass="20361">MLNKAMVCALLFIFILMSGCNSSSTLKKSEVAETKQVFNVTAFKNQTTSDIEKTYGKPAKSSSFNWMMADSGEKIRAVKYTYYINEDEFEFNFFKDTLGIVHYYPNTNKSLSKISVQQLNNFNFGVFGLSSDNLNVKSTNAVIWTGFSDIYSVTLIGTPNKEATEVPNAEFKFVLEKSYR</sequence>
<accession>A0ABU9DMH2</accession>
<reference evidence="2 3" key="1">
    <citation type="submission" date="2024-04" db="EMBL/GenBank/DDBJ databases">
        <title>draft genome sequnece of Paenibacillus filicis.</title>
        <authorList>
            <person name="Kim D.-U."/>
        </authorList>
    </citation>
    <scope>NUCLEOTIDE SEQUENCE [LARGE SCALE GENOMIC DNA]</scope>
    <source>
        <strain evidence="2 3">KACC14197</strain>
    </source>
</reference>
<evidence type="ECO:0000313" key="2">
    <source>
        <dbReference type="EMBL" id="MEK8130060.1"/>
    </source>
</evidence>
<feature type="chain" id="PRO_5045609802" description="Lipoprotein" evidence="1">
    <location>
        <begin position="24"/>
        <end position="180"/>
    </location>
</feature>
<evidence type="ECO:0008006" key="4">
    <source>
        <dbReference type="Google" id="ProtNLM"/>
    </source>
</evidence>
<keyword evidence="1" id="KW-0732">Signal</keyword>
<organism evidence="2 3">
    <name type="scientific">Paenibacillus filicis</name>
    <dbReference type="NCBI Taxonomy" id="669464"/>
    <lineage>
        <taxon>Bacteria</taxon>
        <taxon>Bacillati</taxon>
        <taxon>Bacillota</taxon>
        <taxon>Bacilli</taxon>
        <taxon>Bacillales</taxon>
        <taxon>Paenibacillaceae</taxon>
        <taxon>Paenibacillus</taxon>
    </lineage>
</organism>
<feature type="signal peptide" evidence="1">
    <location>
        <begin position="1"/>
        <end position="23"/>
    </location>
</feature>
<keyword evidence="3" id="KW-1185">Reference proteome</keyword>
<evidence type="ECO:0000313" key="3">
    <source>
        <dbReference type="Proteomes" id="UP001469365"/>
    </source>
</evidence>